<dbReference type="Proteomes" id="UP000885703">
    <property type="component" value="Unassembled WGS sequence"/>
</dbReference>
<dbReference type="Gene3D" id="3.60.21.70">
    <property type="entry name" value="PhoD-like phosphatase"/>
    <property type="match status" value="1"/>
</dbReference>
<protein>
    <submittedName>
        <fullName evidence="1">Alkaline phosphatase family protein</fullName>
    </submittedName>
</protein>
<dbReference type="InterPro" id="IPR029052">
    <property type="entry name" value="Metallo-depent_PP-like"/>
</dbReference>
<name>A0A7V1BT25_9GAMM</name>
<comment type="caution">
    <text evidence="1">The sequence shown here is derived from an EMBL/GenBank/DDBJ whole genome shotgun (WGS) entry which is preliminary data.</text>
</comment>
<evidence type="ECO:0000313" key="1">
    <source>
        <dbReference type="EMBL" id="HDZ58385.1"/>
    </source>
</evidence>
<dbReference type="InterPro" id="IPR038607">
    <property type="entry name" value="PhoD-like_sf"/>
</dbReference>
<sequence>MTVPPVIPSDTALPPVLSGPVLRHVTNQRLVLWLAGSSQLALRLRLTGADGTEVLFDQRLAEGDVHGIRIGEHAYLYLVDLALDAALPLDTRIGYDVGVTAEGGAESWIKDWAPHLCPAGATHPNFVIKRRIDQLLHGSCRRPHHPAADGLVRVDEELQAAGDDVAARPALLLMSGDQIYTDDVAGPMLRAIHGLIGRLGLYGEVMAGSVVSDSEALFSDPNTYYHRERLLPQTQSNEALIERFFGGVKKPVFTTSSAHNHLISLAEVLAMYLLVWSPVCWRLIMVEPPELPDDEASRYQVEQRCIDQFVSGLPRVARAMAQLPCYMIFDDHDVTDDWNLSALWEATTYEHPFSRRIVGNALIGYLLCQGWGNNPSAFADLLPLVDSLTSQAQRDGTLNSEHQDALVDQLLNFEQWHYCLQTSPRLVVLDTRTRRWRSDTARGRPSGLMDWEALTEFQQTIMGEQAVIVVSPAPMFGVKLIEAIQRIFTYCGKPLLVDAENWMAHRGTANVLLNIFGHSGTPNNFVILSGDVHYSFVYDVLLRHKPNGPRIWQITSSGIKNEFPEGLLEWLDRMNRWLYAPWSPLNWFTKRRRMRITPRLPAGREAGERLWNNSGIGLVVLDEQGAPTDIRQLNATTGETRFARKKEQK</sequence>
<gene>
    <name evidence="1" type="ORF">ENH64_18235</name>
</gene>
<reference evidence="1" key="1">
    <citation type="journal article" date="2020" name="mSystems">
        <title>Genome- and Community-Level Interaction Insights into Carbon Utilization and Element Cycling Functions of Hydrothermarchaeota in Hydrothermal Sediment.</title>
        <authorList>
            <person name="Zhou Z."/>
            <person name="Liu Y."/>
            <person name="Xu W."/>
            <person name="Pan J."/>
            <person name="Luo Z.H."/>
            <person name="Li M."/>
        </authorList>
    </citation>
    <scope>NUCLEOTIDE SEQUENCE [LARGE SCALE GENOMIC DNA]</scope>
    <source>
        <strain evidence="1">HyVt-324</strain>
    </source>
</reference>
<dbReference type="EMBL" id="DRFO01000043">
    <property type="protein sequence ID" value="HDZ58385.1"/>
    <property type="molecule type" value="Genomic_DNA"/>
</dbReference>
<dbReference type="SUPFAM" id="SSF56300">
    <property type="entry name" value="Metallo-dependent phosphatases"/>
    <property type="match status" value="1"/>
</dbReference>
<dbReference type="AlphaFoldDB" id="A0A7V1BT25"/>
<dbReference type="PANTHER" id="PTHR37031:SF2">
    <property type="entry name" value="PHOD-LIKE PHOSPHATASE METALLOPHOSPHATASE DOMAIN-CONTAINING PROTEIN"/>
    <property type="match status" value="1"/>
</dbReference>
<accession>A0A7V1BT25</accession>
<organism evidence="1">
    <name type="scientific">Halopseudomonas xinjiangensis</name>
    <dbReference type="NCBI Taxonomy" id="487184"/>
    <lineage>
        <taxon>Bacteria</taxon>
        <taxon>Pseudomonadati</taxon>
        <taxon>Pseudomonadota</taxon>
        <taxon>Gammaproteobacteria</taxon>
        <taxon>Pseudomonadales</taxon>
        <taxon>Pseudomonadaceae</taxon>
        <taxon>Halopseudomonas</taxon>
    </lineage>
</organism>
<dbReference type="PANTHER" id="PTHR37031">
    <property type="entry name" value="METALLOPHOSPHATASE BINDING DOMAIN PROTEIN"/>
    <property type="match status" value="1"/>
</dbReference>
<proteinExistence type="predicted"/>